<keyword evidence="1" id="KW-0812">Transmembrane</keyword>
<dbReference type="Proteomes" id="UP000325440">
    <property type="component" value="Unassembled WGS sequence"/>
</dbReference>
<reference evidence="2 3" key="1">
    <citation type="submission" date="2019-08" db="EMBL/GenBank/DDBJ databases">
        <authorList>
            <person name="Alioto T."/>
            <person name="Alioto T."/>
            <person name="Gomez Garrido J."/>
        </authorList>
    </citation>
    <scope>NUCLEOTIDE SEQUENCE [LARGE SCALE GENOMIC DNA]</scope>
</reference>
<keyword evidence="3" id="KW-1185">Reference proteome</keyword>
<evidence type="ECO:0008006" key="4">
    <source>
        <dbReference type="Google" id="ProtNLM"/>
    </source>
</evidence>
<name>A0A5E4MI77_9HEMI</name>
<dbReference type="EMBL" id="CABPRJ010000951">
    <property type="protein sequence ID" value="VVC31908.1"/>
    <property type="molecule type" value="Genomic_DNA"/>
</dbReference>
<dbReference type="OrthoDB" id="6604519at2759"/>
<proteinExistence type="predicted"/>
<evidence type="ECO:0000313" key="3">
    <source>
        <dbReference type="Proteomes" id="UP000325440"/>
    </source>
</evidence>
<dbReference type="AlphaFoldDB" id="A0A5E4MI77"/>
<protein>
    <recommendedName>
        <fullName evidence="4">Gustatory receptor</fullName>
    </recommendedName>
</protein>
<feature type="transmembrane region" description="Helical" evidence="1">
    <location>
        <begin position="148"/>
        <end position="171"/>
    </location>
</feature>
<keyword evidence="1" id="KW-0472">Membrane</keyword>
<evidence type="ECO:0000313" key="2">
    <source>
        <dbReference type="EMBL" id="VVC31908.1"/>
    </source>
</evidence>
<sequence length="217" mass="24639">MAVISAAVSANNSRRFPGLSEKFAKFDRAAASRSRRPSDDPPRTFYLFTALFVGVYNLAYGAFAHRDVAFYALLMWTALYVSTMVPVVQYAAYVRMLRERYALANGIFANSVLKNSSSSDIRYTMMYPKEVNNLFNELRDLTEEVKTYYAYHAIIIIVESVLILVSNATTLTVDCLNELDKTIVRNCYCVGHCALRLLFLFYVVREAHKAVLEVSIM</sequence>
<keyword evidence="1" id="KW-1133">Transmembrane helix</keyword>
<gene>
    <name evidence="2" type="ORF">CINCED_3A025700</name>
</gene>
<feature type="transmembrane region" description="Helical" evidence="1">
    <location>
        <begin position="69"/>
        <end position="93"/>
    </location>
</feature>
<feature type="transmembrane region" description="Helical" evidence="1">
    <location>
        <begin position="45"/>
        <end position="63"/>
    </location>
</feature>
<organism evidence="2 3">
    <name type="scientific">Cinara cedri</name>
    <dbReference type="NCBI Taxonomy" id="506608"/>
    <lineage>
        <taxon>Eukaryota</taxon>
        <taxon>Metazoa</taxon>
        <taxon>Ecdysozoa</taxon>
        <taxon>Arthropoda</taxon>
        <taxon>Hexapoda</taxon>
        <taxon>Insecta</taxon>
        <taxon>Pterygota</taxon>
        <taxon>Neoptera</taxon>
        <taxon>Paraneoptera</taxon>
        <taxon>Hemiptera</taxon>
        <taxon>Sternorrhyncha</taxon>
        <taxon>Aphidomorpha</taxon>
        <taxon>Aphidoidea</taxon>
        <taxon>Aphididae</taxon>
        <taxon>Lachninae</taxon>
        <taxon>Cinara</taxon>
    </lineage>
</organism>
<evidence type="ECO:0000256" key="1">
    <source>
        <dbReference type="SAM" id="Phobius"/>
    </source>
</evidence>
<accession>A0A5E4MI77</accession>
<feature type="transmembrane region" description="Helical" evidence="1">
    <location>
        <begin position="183"/>
        <end position="204"/>
    </location>
</feature>